<reference evidence="3 4" key="1">
    <citation type="submission" date="2020-02" db="EMBL/GenBank/DDBJ databases">
        <authorList>
            <person name="Ma Q."/>
            <person name="Huang Y."/>
            <person name="Song X."/>
            <person name="Pei D."/>
        </authorList>
    </citation>
    <scope>NUCLEOTIDE SEQUENCE [LARGE SCALE GENOMIC DNA]</scope>
    <source>
        <strain evidence="3">Sxm20200214</strain>
        <tissue evidence="3">Leaf</tissue>
    </source>
</reference>
<dbReference type="SUPFAM" id="SSF57997">
    <property type="entry name" value="Tropomyosin"/>
    <property type="match status" value="1"/>
</dbReference>
<dbReference type="OrthoDB" id="1749511at2759"/>
<feature type="coiled-coil region" evidence="1">
    <location>
        <begin position="4"/>
        <end position="66"/>
    </location>
</feature>
<feature type="region of interest" description="Disordered" evidence="2">
    <location>
        <begin position="71"/>
        <end position="93"/>
    </location>
</feature>
<evidence type="ECO:0000313" key="4">
    <source>
        <dbReference type="Proteomes" id="UP000886595"/>
    </source>
</evidence>
<sequence>MTIIEEANDRIDTVDRTVAELQDKVEVINGGWKRLTDSNEEMNQRIASVEKELSSMIRILNRLESHVIGDKGKSVASSAPSNSQVHFDSPRNELGTEELVQGLRQLRLEDISKWIKQNSLKQENQVHLRGTDHEYTLHLKN</sequence>
<keyword evidence="1" id="KW-0175">Coiled coil</keyword>
<organism evidence="3 4">
    <name type="scientific">Brassica carinata</name>
    <name type="common">Ethiopian mustard</name>
    <name type="synonym">Abyssinian cabbage</name>
    <dbReference type="NCBI Taxonomy" id="52824"/>
    <lineage>
        <taxon>Eukaryota</taxon>
        <taxon>Viridiplantae</taxon>
        <taxon>Streptophyta</taxon>
        <taxon>Embryophyta</taxon>
        <taxon>Tracheophyta</taxon>
        <taxon>Spermatophyta</taxon>
        <taxon>Magnoliopsida</taxon>
        <taxon>eudicotyledons</taxon>
        <taxon>Gunneridae</taxon>
        <taxon>Pentapetalae</taxon>
        <taxon>rosids</taxon>
        <taxon>malvids</taxon>
        <taxon>Brassicales</taxon>
        <taxon>Brassicaceae</taxon>
        <taxon>Brassiceae</taxon>
        <taxon>Brassica</taxon>
    </lineage>
</organism>
<gene>
    <name evidence="3" type="ORF">Bca52824_059574</name>
</gene>
<evidence type="ECO:0000256" key="2">
    <source>
        <dbReference type="SAM" id="MobiDB-lite"/>
    </source>
</evidence>
<name>A0A8X7UFT4_BRACI</name>
<dbReference type="Proteomes" id="UP000886595">
    <property type="component" value="Unassembled WGS sequence"/>
</dbReference>
<evidence type="ECO:0000256" key="1">
    <source>
        <dbReference type="SAM" id="Coils"/>
    </source>
</evidence>
<accession>A0A8X7UFT4</accession>
<dbReference type="EMBL" id="JAAMPC010000012">
    <property type="protein sequence ID" value="KAG2277019.1"/>
    <property type="molecule type" value="Genomic_DNA"/>
</dbReference>
<proteinExistence type="predicted"/>
<dbReference type="AlphaFoldDB" id="A0A8X7UFT4"/>
<feature type="compositionally biased region" description="Polar residues" evidence="2">
    <location>
        <begin position="75"/>
        <end position="86"/>
    </location>
</feature>
<comment type="caution">
    <text evidence="3">The sequence shown here is derived from an EMBL/GenBank/DDBJ whole genome shotgun (WGS) entry which is preliminary data.</text>
</comment>
<keyword evidence="4" id="KW-1185">Reference proteome</keyword>
<protein>
    <submittedName>
        <fullName evidence="3">Uncharacterized protein</fullName>
    </submittedName>
</protein>
<evidence type="ECO:0000313" key="3">
    <source>
        <dbReference type="EMBL" id="KAG2277019.1"/>
    </source>
</evidence>